<organism evidence="1 2">
    <name type="scientific">Stenotrophomonas humi</name>
    <dbReference type="NCBI Taxonomy" id="405444"/>
    <lineage>
        <taxon>Bacteria</taxon>
        <taxon>Pseudomonadati</taxon>
        <taxon>Pseudomonadota</taxon>
        <taxon>Gammaproteobacteria</taxon>
        <taxon>Lysobacterales</taxon>
        <taxon>Lysobacteraceae</taxon>
        <taxon>Stenotrophomonas</taxon>
    </lineage>
</organism>
<protein>
    <submittedName>
        <fullName evidence="1">Sulfotransferase</fullName>
    </submittedName>
</protein>
<keyword evidence="2" id="KW-1185">Reference proteome</keyword>
<evidence type="ECO:0000313" key="1">
    <source>
        <dbReference type="EMBL" id="KRG66208.1"/>
    </source>
</evidence>
<dbReference type="PATRIC" id="fig|405444.3.peg.2281"/>
<dbReference type="EMBL" id="LDJI01000003">
    <property type="protein sequence ID" value="KRG66208.1"/>
    <property type="molecule type" value="Genomic_DNA"/>
</dbReference>
<reference evidence="1 2" key="1">
    <citation type="submission" date="2015-05" db="EMBL/GenBank/DDBJ databases">
        <title>Genome sequencing and analysis of members of genus Stenotrophomonas.</title>
        <authorList>
            <person name="Patil P.P."/>
            <person name="Midha S."/>
            <person name="Patil P.B."/>
        </authorList>
    </citation>
    <scope>NUCLEOTIDE SEQUENCE [LARGE SCALE GENOMIC DNA]</scope>
    <source>
        <strain evidence="1 2">DSM 18929</strain>
    </source>
</reference>
<comment type="caution">
    <text evidence="1">The sequence shown here is derived from an EMBL/GenBank/DDBJ whole genome shotgun (WGS) entry which is preliminary data.</text>
</comment>
<proteinExistence type="predicted"/>
<accession>A0A0R0CAF0</accession>
<dbReference type="OrthoDB" id="9766687at2"/>
<keyword evidence="1" id="KW-0808">Transferase</keyword>
<name>A0A0R0CAF0_9GAMM</name>
<dbReference type="RefSeq" id="WP_057631667.1">
    <property type="nucleotide sequence ID" value="NZ_LDJI01000003.1"/>
</dbReference>
<dbReference type="SUPFAM" id="SSF52540">
    <property type="entry name" value="P-loop containing nucleoside triphosphate hydrolases"/>
    <property type="match status" value="1"/>
</dbReference>
<dbReference type="Gene3D" id="3.40.50.300">
    <property type="entry name" value="P-loop containing nucleotide triphosphate hydrolases"/>
    <property type="match status" value="1"/>
</dbReference>
<dbReference type="InterPro" id="IPR027417">
    <property type="entry name" value="P-loop_NTPase"/>
</dbReference>
<dbReference type="Proteomes" id="UP000050864">
    <property type="component" value="Unassembled WGS sequence"/>
</dbReference>
<dbReference type="STRING" id="405444.ABB26_00760"/>
<dbReference type="Pfam" id="PF13469">
    <property type="entry name" value="Sulfotransfer_3"/>
    <property type="match status" value="1"/>
</dbReference>
<dbReference type="AlphaFoldDB" id="A0A0R0CAF0"/>
<sequence>MSRTYHFIAGLPRSGSTLLAGILRQNPRFHAAMSSPVAGLINGALEQMGAGGESAAFFDEAKRKAICRAMLEAYYADVVAPVVFDTNRHWTARMHQLAGLVPDFKVICCVRNPAWVMDSFEAIHRRNPFDYSRMFNPATRQTVYSRCEQLISADGAVGSAWTALKEAYYGDFSGRLLLVDYELLSRHPQRTLQLVYQFLGEAAFVHDFDNVEYAEEAFDQQLGVKGLHDVRRKVEFKSRRSILPPDLFTKYQDMDFWQDQTGTSAGIIAARRSESQAPLITKANP</sequence>
<evidence type="ECO:0000313" key="2">
    <source>
        <dbReference type="Proteomes" id="UP000050864"/>
    </source>
</evidence>
<gene>
    <name evidence="1" type="ORF">ABB26_00760</name>
</gene>
<dbReference type="GO" id="GO:0016740">
    <property type="term" value="F:transferase activity"/>
    <property type="evidence" value="ECO:0007669"/>
    <property type="project" value="UniProtKB-KW"/>
</dbReference>